<dbReference type="InterPro" id="IPR032255">
    <property type="entry name" value="HBM"/>
</dbReference>
<keyword evidence="6" id="KW-0472">Membrane</keyword>
<dbReference type="GO" id="GO:0006935">
    <property type="term" value="P:chemotaxis"/>
    <property type="evidence" value="ECO:0007669"/>
    <property type="project" value="InterPro"/>
</dbReference>
<dbReference type="Proteomes" id="UP000094622">
    <property type="component" value="Unassembled WGS sequence"/>
</dbReference>
<dbReference type="PROSITE" id="PS50111">
    <property type="entry name" value="CHEMOTAXIS_TRANSDUC_2"/>
    <property type="match status" value="1"/>
</dbReference>
<dbReference type="SUPFAM" id="SSF58104">
    <property type="entry name" value="Methyl-accepting chemotaxis protein (MCP) signaling domain"/>
    <property type="match status" value="1"/>
</dbReference>
<evidence type="ECO:0000313" key="12">
    <source>
        <dbReference type="Proteomes" id="UP000094622"/>
    </source>
</evidence>
<evidence type="ECO:0000259" key="10">
    <source>
        <dbReference type="PROSITE" id="PS51753"/>
    </source>
</evidence>
<dbReference type="PROSITE" id="PS50885">
    <property type="entry name" value="HAMP"/>
    <property type="match status" value="1"/>
</dbReference>
<organism evidence="11 12">
    <name type="scientific">Methylobrevis pamukkalensis</name>
    <dbReference type="NCBI Taxonomy" id="1439726"/>
    <lineage>
        <taxon>Bacteria</taxon>
        <taxon>Pseudomonadati</taxon>
        <taxon>Pseudomonadota</taxon>
        <taxon>Alphaproteobacteria</taxon>
        <taxon>Hyphomicrobiales</taxon>
        <taxon>Pleomorphomonadaceae</taxon>
        <taxon>Methylobrevis</taxon>
    </lineage>
</organism>
<keyword evidence="12" id="KW-1185">Reference proteome</keyword>
<dbReference type="InterPro" id="IPR003660">
    <property type="entry name" value="HAMP_dom"/>
</dbReference>
<evidence type="ECO:0000256" key="3">
    <source>
        <dbReference type="ARBA" id="ARBA00023224"/>
    </source>
</evidence>
<keyword evidence="3 5" id="KW-0807">Transducer</keyword>
<dbReference type="OrthoDB" id="3378718at2"/>
<feature type="domain" description="Methyl-accepting transducer" evidence="7">
    <location>
        <begin position="415"/>
        <end position="651"/>
    </location>
</feature>
<evidence type="ECO:0000256" key="5">
    <source>
        <dbReference type="PROSITE-ProRule" id="PRU00284"/>
    </source>
</evidence>
<dbReference type="GO" id="GO:0007165">
    <property type="term" value="P:signal transduction"/>
    <property type="evidence" value="ECO:0007669"/>
    <property type="project" value="UniProtKB-KW"/>
</dbReference>
<dbReference type="Pfam" id="PF00672">
    <property type="entry name" value="HAMP"/>
    <property type="match status" value="1"/>
</dbReference>
<gene>
    <name evidence="11" type="primary">mcpS</name>
    <name evidence="11" type="ORF">A6302_01224</name>
</gene>
<dbReference type="SMART" id="SM00283">
    <property type="entry name" value="MA"/>
    <property type="match status" value="1"/>
</dbReference>
<dbReference type="InterPro" id="IPR004089">
    <property type="entry name" value="MCPsignal_dom"/>
</dbReference>
<accession>A0A1E3H533</accession>
<dbReference type="Gene3D" id="6.10.340.10">
    <property type="match status" value="1"/>
</dbReference>
<feature type="transmembrane region" description="Helical" evidence="6">
    <location>
        <begin position="300"/>
        <end position="320"/>
    </location>
</feature>
<dbReference type="InterPro" id="IPR004090">
    <property type="entry name" value="Chemotax_Me-accpt_rcpt"/>
</dbReference>
<proteinExistence type="inferred from homology"/>
<keyword evidence="6" id="KW-0812">Transmembrane</keyword>
<dbReference type="PATRIC" id="fig|1439726.3.peg.1286"/>
<comment type="caution">
    <text evidence="11">The sequence shown here is derived from an EMBL/GenBank/DDBJ whole genome shotgun (WGS) entry which is preliminary data.</text>
</comment>
<keyword evidence="2" id="KW-1003">Cell membrane</keyword>
<dbReference type="GO" id="GO:0004888">
    <property type="term" value="F:transmembrane signaling receptor activity"/>
    <property type="evidence" value="ECO:0007669"/>
    <property type="project" value="InterPro"/>
</dbReference>
<protein>
    <submittedName>
        <fullName evidence="11">Methyl-accepting chemotaxis protein McpS</fullName>
    </submittedName>
</protein>
<dbReference type="PROSITE" id="PS51753">
    <property type="entry name" value="HBM"/>
    <property type="match status" value="1"/>
</dbReference>
<dbReference type="EMBL" id="MCRJ01000021">
    <property type="protein sequence ID" value="ODN71447.1"/>
    <property type="molecule type" value="Genomic_DNA"/>
</dbReference>
<dbReference type="RefSeq" id="WP_141703425.1">
    <property type="nucleotide sequence ID" value="NZ_MCRJ01000021.1"/>
</dbReference>
<keyword evidence="6" id="KW-1133">Transmembrane helix</keyword>
<evidence type="ECO:0000256" key="1">
    <source>
        <dbReference type="ARBA" id="ARBA00004429"/>
    </source>
</evidence>
<evidence type="ECO:0000256" key="6">
    <source>
        <dbReference type="SAM" id="Phobius"/>
    </source>
</evidence>
<sequence length="671" mass="69524">MTSFIANRPIGTKIIAGFAVVLLLMVAGAGATRLAFDGFAAAFEAQRQRAAEMDAAREVGLYFQDLRGRITSYIQTGDAEMKSETDSLLWSAQDVLDRSLEAVRDDGRRALIAGIAENFMSYSGEWMSVAALKEDQVELAAALGPAGTKLRMDVQFLASTLEKSGRPELLPIAAKAMEQATNAQLAAMRLGGADDAAALAEADAGVNGLAMRLKLVTKALPGGQEAGQVDKILAAAGRYQESYRRAAELSAELDQRVAGALAERGTTIASLVDRIRESAAADVATAAEETRVMITRTNEGLIGGAVLALLLGTGLALLIGRSISRPVVALSQAMQQIADGDLETQVPGEGRRDEVGRMAGTLRTFKDGLAESAAMRRRQEETAHAAEEDRRREMARLAATFEDTVGGIAHMLAASATQLQSSASVMSASSEEVTAQSSAVAEASGTASANVGTVAAAAEELSSSISEIARQVAEQSSVAVEAVQQAERTAAKVRDLADAAQKIGMVVELINTIAAQTNLLALNATIEAARAGEAGKGFAVVAAEVKQLAEQTARATSEIATQVAGIQTSTEESTAAIAAITAVIGRMNSVSEAISDAVDQQGQATQEIASSVDQAAMGTSAVSANIDLVNVAAVKSADAAAQVLTASNALADQSRRLQSELDGFLDTIRAA</sequence>
<evidence type="ECO:0000313" key="11">
    <source>
        <dbReference type="EMBL" id="ODN71447.1"/>
    </source>
</evidence>
<evidence type="ECO:0000256" key="4">
    <source>
        <dbReference type="ARBA" id="ARBA00029447"/>
    </source>
</evidence>
<dbReference type="PANTHER" id="PTHR32089:SF112">
    <property type="entry name" value="LYSOZYME-LIKE PROTEIN-RELATED"/>
    <property type="match status" value="1"/>
</dbReference>
<dbReference type="CDD" id="cd06225">
    <property type="entry name" value="HAMP"/>
    <property type="match status" value="1"/>
</dbReference>
<reference evidence="11 12" key="1">
    <citation type="submission" date="2016-07" db="EMBL/GenBank/DDBJ databases">
        <title>Draft Genome Sequence of Methylobrevis pamukkalensis PK2.</title>
        <authorList>
            <person name="Vasilenko O.V."/>
            <person name="Doronina N.V."/>
            <person name="Shmareva M.N."/>
            <person name="Tarlachkov S.V."/>
            <person name="Mustakhimov I."/>
            <person name="Trotsenko Y.A."/>
        </authorList>
    </citation>
    <scope>NUCLEOTIDE SEQUENCE [LARGE SCALE GENOMIC DNA]</scope>
    <source>
        <strain evidence="11 12">PK2</strain>
    </source>
</reference>
<dbReference type="PRINTS" id="PR00260">
    <property type="entry name" value="CHEMTRNSDUCR"/>
</dbReference>
<dbReference type="AlphaFoldDB" id="A0A1E3H533"/>
<evidence type="ECO:0000259" key="7">
    <source>
        <dbReference type="PROSITE" id="PS50111"/>
    </source>
</evidence>
<evidence type="ECO:0000259" key="9">
    <source>
        <dbReference type="PROSITE" id="PS50885"/>
    </source>
</evidence>
<dbReference type="Gene3D" id="1.10.287.950">
    <property type="entry name" value="Methyl-accepting chemotaxis protein"/>
    <property type="match status" value="1"/>
</dbReference>
<dbReference type="SMART" id="SM00304">
    <property type="entry name" value="HAMP"/>
    <property type="match status" value="1"/>
</dbReference>
<feature type="domain" description="HBM" evidence="10">
    <location>
        <begin position="48"/>
        <end position="287"/>
    </location>
</feature>
<evidence type="ECO:0000256" key="2">
    <source>
        <dbReference type="ARBA" id="ARBA00022519"/>
    </source>
</evidence>
<evidence type="ECO:0000259" key="8">
    <source>
        <dbReference type="PROSITE" id="PS50192"/>
    </source>
</evidence>
<name>A0A1E3H533_9HYPH</name>
<feature type="domain" description="HAMP" evidence="9">
    <location>
        <begin position="321"/>
        <end position="374"/>
    </location>
</feature>
<feature type="domain" description="T-SNARE coiled-coil homology" evidence="8">
    <location>
        <begin position="567"/>
        <end position="629"/>
    </location>
</feature>
<dbReference type="InterPro" id="IPR000727">
    <property type="entry name" value="T_SNARE_dom"/>
</dbReference>
<keyword evidence="2" id="KW-0997">Cell inner membrane</keyword>
<dbReference type="PANTHER" id="PTHR32089">
    <property type="entry name" value="METHYL-ACCEPTING CHEMOTAXIS PROTEIN MCPB"/>
    <property type="match status" value="1"/>
</dbReference>
<dbReference type="Pfam" id="PF00015">
    <property type="entry name" value="MCPsignal"/>
    <property type="match status" value="1"/>
</dbReference>
<dbReference type="PROSITE" id="PS50192">
    <property type="entry name" value="T_SNARE"/>
    <property type="match status" value="1"/>
</dbReference>
<dbReference type="GO" id="GO:0005886">
    <property type="term" value="C:plasma membrane"/>
    <property type="evidence" value="ECO:0007669"/>
    <property type="project" value="UniProtKB-SubCell"/>
</dbReference>
<comment type="subcellular location">
    <subcellularLocation>
        <location evidence="1">Cell inner membrane</location>
        <topology evidence="1">Multi-pass membrane protein</topology>
    </subcellularLocation>
</comment>
<comment type="similarity">
    <text evidence="4">Belongs to the methyl-accepting chemotaxis (MCP) protein family.</text>
</comment>
<dbReference type="SMART" id="SM01358">
    <property type="entry name" value="HBM"/>
    <property type="match status" value="1"/>
</dbReference>